<sequence length="92" mass="10061">MPQHTDIATRAFIVSLKAPCCGKSSAEVAYLLGQSIRQVIYARAIKNGFDLNSLPLNLRDDHLKDAPRSRRPKKATEGADKVQDEGIQGEGL</sequence>
<evidence type="ECO:0000313" key="2">
    <source>
        <dbReference type="EMBL" id="VIO54240.1"/>
    </source>
</evidence>
<proteinExistence type="predicted"/>
<feature type="compositionally biased region" description="Basic and acidic residues" evidence="1">
    <location>
        <begin position="60"/>
        <end position="84"/>
    </location>
</feature>
<accession>A0A4E9DVB1</accession>
<reference evidence="2" key="1">
    <citation type="submission" date="2019-04" db="EMBL/GenBank/DDBJ databases">
        <authorList>
            <person name="Melise S."/>
            <person name="Noan J."/>
            <person name="Okalmin O."/>
        </authorList>
    </citation>
    <scope>NUCLEOTIDE SEQUENCE</scope>
    <source>
        <strain evidence="2">FN9</strain>
    </source>
</reference>
<organism evidence="2">
    <name type="scientific">Gibberella zeae</name>
    <name type="common">Wheat head blight fungus</name>
    <name type="synonym">Fusarium graminearum</name>
    <dbReference type="NCBI Taxonomy" id="5518"/>
    <lineage>
        <taxon>Eukaryota</taxon>
        <taxon>Fungi</taxon>
        <taxon>Dikarya</taxon>
        <taxon>Ascomycota</taxon>
        <taxon>Pezizomycotina</taxon>
        <taxon>Sordariomycetes</taxon>
        <taxon>Hypocreomycetidae</taxon>
        <taxon>Hypocreales</taxon>
        <taxon>Nectriaceae</taxon>
        <taxon>Fusarium</taxon>
    </lineage>
</organism>
<name>A0A4E9DVB1_GIBZA</name>
<dbReference type="EMBL" id="CAAKMV010000088">
    <property type="protein sequence ID" value="VIO54240.1"/>
    <property type="molecule type" value="Genomic_DNA"/>
</dbReference>
<evidence type="ECO:0000256" key="1">
    <source>
        <dbReference type="SAM" id="MobiDB-lite"/>
    </source>
</evidence>
<gene>
    <name evidence="2" type="ORF">FUG_LOCUS114785</name>
</gene>
<protein>
    <submittedName>
        <fullName evidence="2">Uncharacterized protein</fullName>
    </submittedName>
</protein>
<dbReference type="AlphaFoldDB" id="A0A4E9DVB1"/>
<feature type="region of interest" description="Disordered" evidence="1">
    <location>
        <begin position="60"/>
        <end position="92"/>
    </location>
</feature>